<feature type="region of interest" description="Disordered" evidence="1">
    <location>
        <begin position="231"/>
        <end position="262"/>
    </location>
</feature>
<evidence type="ECO:0000256" key="1">
    <source>
        <dbReference type="SAM" id="MobiDB-lite"/>
    </source>
</evidence>
<accession>A0A559KSM4</accession>
<protein>
    <submittedName>
        <fullName evidence="2">Uncharacterized protein</fullName>
    </submittedName>
</protein>
<gene>
    <name evidence="2" type="ORF">Focb16_v014399</name>
</gene>
<sequence length="435" mass="47614">MTPNNNDKDTPMEHGELPNTTENAQGRPISDNAVPSPTTAAVRPAFGTAHLSNVNAGQNVYPMRGSTFHGAMGFSRGLGHGGRGNPGSGGPGRVASSVRGRGGRGNSGPGRGNFGHGRGRGQSNHGRGYAHSSRGGIQKHPTRVHPADANKSTDKPDNEVVPSTSDSSGGQATTKEIPMTCIITMDEEGMKRYREMQEYAHANNLLFTSRPMHDNATKIIRRRHLLRKIDCDERPPFNPGAGRGLGVRKEKEQKPPVEPSDEPGMECILCPSKTHNTEYCLNMPSGDVRLCILCPSKRHHTKDCAKMADMSLTEKVRVFVDRRANLPPLYAEVPWWDLLYTWLNDDSSKGQALPTGFPWSREFTEEIARRQRGRYVRGLQVEFDGSGHDREVLPKDVTTLTLDAVYINHVSKDGTTWVADLAKRVLGEGGHNSST</sequence>
<name>A0A559KSM4_FUSOC</name>
<feature type="compositionally biased region" description="Basic and acidic residues" evidence="1">
    <location>
        <begin position="1"/>
        <end position="16"/>
    </location>
</feature>
<feature type="region of interest" description="Disordered" evidence="1">
    <location>
        <begin position="1"/>
        <end position="40"/>
    </location>
</feature>
<organism evidence="2 3">
    <name type="scientific">Fusarium oxysporum f. sp. cubense</name>
    <dbReference type="NCBI Taxonomy" id="61366"/>
    <lineage>
        <taxon>Eukaryota</taxon>
        <taxon>Fungi</taxon>
        <taxon>Dikarya</taxon>
        <taxon>Ascomycota</taxon>
        <taxon>Pezizomycotina</taxon>
        <taxon>Sordariomycetes</taxon>
        <taxon>Hypocreomycetidae</taxon>
        <taxon>Hypocreales</taxon>
        <taxon>Nectriaceae</taxon>
        <taxon>Fusarium</taxon>
        <taxon>Fusarium oxysporum species complex</taxon>
    </lineage>
</organism>
<feature type="compositionally biased region" description="Basic and acidic residues" evidence="1">
    <location>
        <begin position="145"/>
        <end position="158"/>
    </location>
</feature>
<reference evidence="2 3" key="1">
    <citation type="journal article" date="2019" name="Microbiol. Resour. Announc.">
        <title>High-quality draft genome sequence of Fusarium oxysporum f. sp. cubense strain 160527, a causal agent of Panama disease.</title>
        <authorList>
            <person name="Asai S."/>
            <person name="Ayukawa Y."/>
            <person name="Gan P."/>
            <person name="Masuda S."/>
            <person name="Komatsu K."/>
            <person name="Shirasu K."/>
            <person name="Arie T."/>
        </authorList>
    </citation>
    <scope>NUCLEOTIDE SEQUENCE [LARGE SCALE GENOMIC DNA]</scope>
    <source>
        <strain evidence="2 3">160527</strain>
    </source>
</reference>
<feature type="compositionally biased region" description="Polar residues" evidence="1">
    <location>
        <begin position="161"/>
        <end position="174"/>
    </location>
</feature>
<comment type="caution">
    <text evidence="2">The sequence shown here is derived from an EMBL/GenBank/DDBJ whole genome shotgun (WGS) entry which is preliminary data.</text>
</comment>
<evidence type="ECO:0000313" key="3">
    <source>
        <dbReference type="Proteomes" id="UP000320707"/>
    </source>
</evidence>
<dbReference type="AlphaFoldDB" id="A0A559KSM4"/>
<feature type="compositionally biased region" description="Gly residues" evidence="1">
    <location>
        <begin position="76"/>
        <end position="92"/>
    </location>
</feature>
<feature type="compositionally biased region" description="Gly residues" evidence="1">
    <location>
        <begin position="103"/>
        <end position="116"/>
    </location>
</feature>
<feature type="region of interest" description="Disordered" evidence="1">
    <location>
        <begin position="72"/>
        <end position="178"/>
    </location>
</feature>
<dbReference type="EMBL" id="SRMI01000009">
    <property type="protein sequence ID" value="TVY62984.1"/>
    <property type="molecule type" value="Genomic_DNA"/>
</dbReference>
<evidence type="ECO:0000313" key="2">
    <source>
        <dbReference type="EMBL" id="TVY62984.1"/>
    </source>
</evidence>
<dbReference type="Proteomes" id="UP000320707">
    <property type="component" value="Unassembled WGS sequence"/>
</dbReference>
<proteinExistence type="predicted"/>